<sequence length="428" mass="45970">MTTNTGGNKAIMKRRYLSFCAGVVFVTLFPGYFYYHTAVAGGFFPPVLGGFFGPMSVVLGVPLLALGAGAMIVGRERSLFIDQAFMLYLLFAVAWSSLHFLLGMGAQGSPAVYLYNLGAMFLWLVVYAAVRSLDLDGKWLRWILSLSLVYFLAIAAWQSNGQFYDTERLAGDAVRVSGYQGLARSAAVVALVLLAMNAGLRAALITVIAVPLLFLLGARSEFMAFLVVAAMLMVVREGASRTTLIWLPLGVAGIAYLAISFQILEGNSRILQLLAIKESASYQARSELMQYAVRIIMEHPLLGSYASEMEIGEMGSYAHNALSAWVSYGLAGFLGFVLLLGCALVQSAWLAKKGGASDPQVALALAFSLYAVTLAATAKSVNDPIFALAWGATACALDKRRRTSTPSLTQAGVRSREAELTKVRSPSL</sequence>
<feature type="transmembrane region" description="Helical" evidence="1">
    <location>
        <begin position="361"/>
        <end position="378"/>
    </location>
</feature>
<evidence type="ECO:0000256" key="1">
    <source>
        <dbReference type="SAM" id="Phobius"/>
    </source>
</evidence>
<feature type="transmembrane region" description="Helical" evidence="1">
    <location>
        <begin position="142"/>
        <end position="159"/>
    </location>
</feature>
<evidence type="ECO:0000313" key="3">
    <source>
        <dbReference type="Proteomes" id="UP000296079"/>
    </source>
</evidence>
<dbReference type="AlphaFoldDB" id="A0AAE5ZHB0"/>
<feature type="transmembrane region" description="Helical" evidence="1">
    <location>
        <begin position="245"/>
        <end position="264"/>
    </location>
</feature>
<dbReference type="EMBL" id="CP039288">
    <property type="protein sequence ID" value="QCC02782.1"/>
    <property type="molecule type" value="Genomic_DNA"/>
</dbReference>
<keyword evidence="1" id="KW-0812">Transmembrane</keyword>
<proteinExistence type="predicted"/>
<organism evidence="2 3">
    <name type="scientific">Cupriavidus necator (strain ATCC 17699 / DSM 428 / KCTC 22496 / NCIMB 10442 / H16 / Stanier 337)</name>
    <name type="common">Ralstonia eutropha</name>
    <dbReference type="NCBI Taxonomy" id="381666"/>
    <lineage>
        <taxon>Bacteria</taxon>
        <taxon>Pseudomonadati</taxon>
        <taxon>Pseudomonadota</taxon>
        <taxon>Betaproteobacteria</taxon>
        <taxon>Burkholderiales</taxon>
        <taxon>Burkholderiaceae</taxon>
        <taxon>Cupriavidus</taxon>
    </lineage>
</organism>
<feature type="transmembrane region" description="Helical" evidence="1">
    <location>
        <begin position="47"/>
        <end position="73"/>
    </location>
</feature>
<dbReference type="RefSeq" id="WP_136227841.1">
    <property type="nucleotide sequence ID" value="NC_008314.1"/>
</dbReference>
<dbReference type="Proteomes" id="UP000296079">
    <property type="component" value="Chromosome 2"/>
</dbReference>
<feature type="transmembrane region" description="Helical" evidence="1">
    <location>
        <begin position="325"/>
        <end position="349"/>
    </location>
</feature>
<keyword evidence="2" id="KW-0436">Ligase</keyword>
<gene>
    <name evidence="2" type="ORF">E6A55_19250</name>
</gene>
<feature type="transmembrane region" description="Helical" evidence="1">
    <location>
        <begin position="16"/>
        <end position="35"/>
    </location>
</feature>
<dbReference type="GO" id="GO:0016874">
    <property type="term" value="F:ligase activity"/>
    <property type="evidence" value="ECO:0007669"/>
    <property type="project" value="UniProtKB-KW"/>
</dbReference>
<keyword evidence="1" id="KW-0472">Membrane</keyword>
<feature type="transmembrane region" description="Helical" evidence="1">
    <location>
        <begin position="186"/>
        <end position="215"/>
    </location>
</feature>
<evidence type="ECO:0000313" key="2">
    <source>
        <dbReference type="EMBL" id="QCC02782.1"/>
    </source>
</evidence>
<accession>A0AAE5ZHB0</accession>
<reference evidence="2 3" key="1">
    <citation type="submission" date="2019-04" db="EMBL/GenBank/DDBJ databases">
        <title>Long-read de novo sequencing of Cupriavidus necator H16.</title>
        <authorList>
            <person name="Little G.T."/>
            <person name="Ehsaan M."/>
            <person name="Arenas-Lopez C."/>
            <person name="Jawed K."/>
            <person name="Winzer K."/>
            <person name="Kovacs K."/>
            <person name="Malys N."/>
            <person name="Minton N.P."/>
        </authorList>
    </citation>
    <scope>NUCLEOTIDE SEQUENCE [LARGE SCALE GENOMIC DNA]</scope>
    <source>
        <strain evidence="2 3">H16</strain>
    </source>
</reference>
<feature type="transmembrane region" description="Helical" evidence="1">
    <location>
        <begin position="112"/>
        <end position="130"/>
    </location>
</feature>
<feature type="transmembrane region" description="Helical" evidence="1">
    <location>
        <begin position="85"/>
        <end position="106"/>
    </location>
</feature>
<protein>
    <submittedName>
        <fullName evidence="2">O-antigen ligase domain-containing protein</fullName>
    </submittedName>
</protein>
<feature type="transmembrane region" description="Helical" evidence="1">
    <location>
        <begin position="222"/>
        <end position="239"/>
    </location>
</feature>
<keyword evidence="1" id="KW-1133">Transmembrane helix</keyword>
<name>A0AAE5ZHB0_CUPNH</name>